<protein>
    <submittedName>
        <fullName evidence="1">Uncharacterized protein</fullName>
    </submittedName>
</protein>
<dbReference type="AlphaFoldDB" id="A0AAV6TV68"/>
<evidence type="ECO:0000313" key="2">
    <source>
        <dbReference type="Proteomes" id="UP000827092"/>
    </source>
</evidence>
<accession>A0AAV6TV68</accession>
<evidence type="ECO:0000313" key="1">
    <source>
        <dbReference type="EMBL" id="KAG8175292.1"/>
    </source>
</evidence>
<comment type="caution">
    <text evidence="1">The sequence shown here is derived from an EMBL/GenBank/DDBJ whole genome shotgun (WGS) entry which is preliminary data.</text>
</comment>
<organism evidence="1 2">
    <name type="scientific">Oedothorax gibbosus</name>
    <dbReference type="NCBI Taxonomy" id="931172"/>
    <lineage>
        <taxon>Eukaryota</taxon>
        <taxon>Metazoa</taxon>
        <taxon>Ecdysozoa</taxon>
        <taxon>Arthropoda</taxon>
        <taxon>Chelicerata</taxon>
        <taxon>Arachnida</taxon>
        <taxon>Araneae</taxon>
        <taxon>Araneomorphae</taxon>
        <taxon>Entelegynae</taxon>
        <taxon>Araneoidea</taxon>
        <taxon>Linyphiidae</taxon>
        <taxon>Erigoninae</taxon>
        <taxon>Oedothorax</taxon>
    </lineage>
</organism>
<reference evidence="1 2" key="1">
    <citation type="journal article" date="2022" name="Nat. Ecol. Evol.">
        <title>A masculinizing supergene underlies an exaggerated male reproductive morph in a spider.</title>
        <authorList>
            <person name="Hendrickx F."/>
            <person name="De Corte Z."/>
            <person name="Sonet G."/>
            <person name="Van Belleghem S.M."/>
            <person name="Kostlbacher S."/>
            <person name="Vangestel C."/>
        </authorList>
    </citation>
    <scope>NUCLEOTIDE SEQUENCE [LARGE SCALE GENOMIC DNA]</scope>
    <source>
        <strain evidence="1">W744_W776</strain>
    </source>
</reference>
<proteinExistence type="predicted"/>
<name>A0AAV6TV68_9ARAC</name>
<sequence length="76" mass="8515">MVLTLTAGFPCLFYWASPSNSLPKFMFQRSNQRACLKSIFLSHKVLEVFILLPMASVLKNGFLRVHIPGEGSNSVQ</sequence>
<dbReference type="Proteomes" id="UP000827092">
    <property type="component" value="Unassembled WGS sequence"/>
</dbReference>
<gene>
    <name evidence="1" type="ORF">JTE90_008210</name>
</gene>
<keyword evidence="2" id="KW-1185">Reference proteome</keyword>
<dbReference type="EMBL" id="JAFNEN010001036">
    <property type="protein sequence ID" value="KAG8175292.1"/>
    <property type="molecule type" value="Genomic_DNA"/>
</dbReference>